<evidence type="ECO:0000256" key="5">
    <source>
        <dbReference type="SAM" id="Phobius"/>
    </source>
</evidence>
<dbReference type="Gene3D" id="1.20.1280.290">
    <property type="match status" value="1"/>
</dbReference>
<feature type="transmembrane region" description="Helical" evidence="5">
    <location>
        <begin position="36"/>
        <end position="56"/>
    </location>
</feature>
<evidence type="ECO:0000256" key="3">
    <source>
        <dbReference type="ARBA" id="ARBA00022989"/>
    </source>
</evidence>
<comment type="subcellular location">
    <subcellularLocation>
        <location evidence="1">Membrane</location>
        <topology evidence="1">Multi-pass membrane protein</topology>
    </subcellularLocation>
</comment>
<dbReference type="Proteomes" id="UP000002725">
    <property type="component" value="Chromosome"/>
</dbReference>
<organism evidence="6 7">
    <name type="scientific">Prosthecochloris aestuarii (strain DSM 271 / SK 413)</name>
    <dbReference type="NCBI Taxonomy" id="290512"/>
    <lineage>
        <taxon>Bacteria</taxon>
        <taxon>Pseudomonadati</taxon>
        <taxon>Chlorobiota</taxon>
        <taxon>Chlorobiia</taxon>
        <taxon>Chlorobiales</taxon>
        <taxon>Chlorobiaceae</taxon>
        <taxon>Prosthecochloris</taxon>
    </lineage>
</organism>
<dbReference type="InterPro" id="IPR006603">
    <property type="entry name" value="PQ-loop_rpt"/>
</dbReference>
<dbReference type="NCBIfam" id="NF037968">
    <property type="entry name" value="SemiSWEET_2"/>
    <property type="match status" value="1"/>
</dbReference>
<protein>
    <recommendedName>
        <fullName evidence="8">MtN3 and saliva related transmembrane protein</fullName>
    </recommendedName>
</protein>
<dbReference type="GO" id="GO:0016020">
    <property type="term" value="C:membrane"/>
    <property type="evidence" value="ECO:0007669"/>
    <property type="project" value="UniProtKB-SubCell"/>
</dbReference>
<keyword evidence="7" id="KW-1185">Reference proteome</keyword>
<accession>B4S5S6</accession>
<dbReference type="Pfam" id="PF04193">
    <property type="entry name" value="PQ-loop"/>
    <property type="match status" value="1"/>
</dbReference>
<gene>
    <name evidence="6" type="ordered locus">Paes_2119</name>
</gene>
<dbReference type="GO" id="GO:0051119">
    <property type="term" value="F:sugar transmembrane transporter activity"/>
    <property type="evidence" value="ECO:0007669"/>
    <property type="project" value="InterPro"/>
</dbReference>
<evidence type="ECO:0008006" key="8">
    <source>
        <dbReference type="Google" id="ProtNLM"/>
    </source>
</evidence>
<keyword evidence="3 5" id="KW-1133">Transmembrane helix</keyword>
<dbReference type="EMBL" id="CP001108">
    <property type="protein sequence ID" value="ACF47123.1"/>
    <property type="molecule type" value="Genomic_DNA"/>
</dbReference>
<evidence type="ECO:0000256" key="1">
    <source>
        <dbReference type="ARBA" id="ARBA00004141"/>
    </source>
</evidence>
<evidence type="ECO:0000313" key="7">
    <source>
        <dbReference type="Proteomes" id="UP000002725"/>
    </source>
</evidence>
<name>B4S5S6_PROA2</name>
<dbReference type="KEGG" id="paa:Paes_2119"/>
<dbReference type="HOGENOM" id="CLU_135915_1_1_10"/>
<feature type="transmembrane region" description="Helical" evidence="5">
    <location>
        <begin position="6"/>
        <end position="24"/>
    </location>
</feature>
<feature type="transmembrane region" description="Helical" evidence="5">
    <location>
        <begin position="62"/>
        <end position="79"/>
    </location>
</feature>
<proteinExistence type="predicted"/>
<dbReference type="InterPro" id="IPR047662">
    <property type="entry name" value="SemiSWEET"/>
</dbReference>
<dbReference type="AlphaFoldDB" id="B4S5S6"/>
<reference evidence="6" key="1">
    <citation type="submission" date="2008-06" db="EMBL/GenBank/DDBJ databases">
        <title>Complete sequence of chromosome of Prosthecochloris aestuarii DSM 271.</title>
        <authorList>
            <consortium name="US DOE Joint Genome Institute"/>
            <person name="Lucas S."/>
            <person name="Copeland A."/>
            <person name="Lapidus A."/>
            <person name="Glavina del Rio T."/>
            <person name="Dalin E."/>
            <person name="Tice H."/>
            <person name="Bruce D."/>
            <person name="Goodwin L."/>
            <person name="Pitluck S."/>
            <person name="Schmutz J."/>
            <person name="Larimer F."/>
            <person name="Land M."/>
            <person name="Hauser L."/>
            <person name="Kyrpides N."/>
            <person name="Anderson I."/>
            <person name="Liu Z."/>
            <person name="Li T."/>
            <person name="Zhao F."/>
            <person name="Overmann J."/>
            <person name="Bryant D.A."/>
            <person name="Richardson P."/>
        </authorList>
    </citation>
    <scope>NUCLEOTIDE SEQUENCE [LARGE SCALE GENOMIC DNA]</scope>
    <source>
        <strain evidence="6">DSM 271</strain>
    </source>
</reference>
<evidence type="ECO:0000256" key="2">
    <source>
        <dbReference type="ARBA" id="ARBA00022692"/>
    </source>
</evidence>
<dbReference type="RefSeq" id="WP_012506655.1">
    <property type="nucleotide sequence ID" value="NC_011059.1"/>
</dbReference>
<dbReference type="STRING" id="290512.Paes_2119"/>
<keyword evidence="2 5" id="KW-0812">Transmembrane</keyword>
<dbReference type="eggNOG" id="COG4095">
    <property type="taxonomic scope" value="Bacteria"/>
</dbReference>
<keyword evidence="4 5" id="KW-0472">Membrane</keyword>
<evidence type="ECO:0000313" key="6">
    <source>
        <dbReference type="EMBL" id="ACF47123.1"/>
    </source>
</evidence>
<sequence length="84" mass="9648">MPDFEYIGYAAGILTTIAFLPQAWQVFRSRSTGDISLTWAITMIAGVFLWLCYGFTKNSMPMMLANSITLLLLGIILWYKIRYR</sequence>
<evidence type="ECO:0000256" key="4">
    <source>
        <dbReference type="ARBA" id="ARBA00023136"/>
    </source>
</evidence>